<dbReference type="NCBIfam" id="TIGR00186">
    <property type="entry name" value="rRNA_methyl_3"/>
    <property type="match status" value="1"/>
</dbReference>
<dbReference type="SMART" id="SM00967">
    <property type="entry name" value="SpoU_sub_bind"/>
    <property type="match status" value="1"/>
</dbReference>
<gene>
    <name evidence="4" type="ORF">CCUN_0227</name>
</gene>
<evidence type="ECO:0000256" key="1">
    <source>
        <dbReference type="ARBA" id="ARBA00022603"/>
    </source>
</evidence>
<sequence length="227" mass="25122">MLVYGKQIFFYILERHKECVNELYLAKDCDKKTFGKILSYGFKIKKLDFKTAQAYARGGNHQGFLLEIKDYEFVSLSELKEKKFIVILYGVSDVGNIGAIIRTAYALGAEGLIYIGEKLAMEGVIRTSSGAAMDFPIALCKDILSVLNELKQKGFYLYASDSKGQLVHTLEISKKPKVLVLGGEGLGLTDKIIKKCDECLGIAMKNGFDSLNVSAAFAILCDRIMNA</sequence>
<dbReference type="SUPFAM" id="SSF75217">
    <property type="entry name" value="alpha/beta knot"/>
    <property type="match status" value="1"/>
</dbReference>
<dbReference type="GO" id="GO:0006396">
    <property type="term" value="P:RNA processing"/>
    <property type="evidence" value="ECO:0007669"/>
    <property type="project" value="InterPro"/>
</dbReference>
<keyword evidence="1 4" id="KW-0489">Methyltransferase</keyword>
<evidence type="ECO:0000313" key="5">
    <source>
        <dbReference type="Proteomes" id="UP000192902"/>
    </source>
</evidence>
<dbReference type="AlphaFoldDB" id="A0A1W6BUV8"/>
<evidence type="ECO:0000313" key="4">
    <source>
        <dbReference type="EMBL" id="ARJ55883.1"/>
    </source>
</evidence>
<reference evidence="4 5" key="1">
    <citation type="submission" date="2017-04" db="EMBL/GenBank/DDBJ databases">
        <title>Complete genome sequence of the Campylobacter cuniculorum type strain LMG24588.</title>
        <authorList>
            <person name="Miller W.G."/>
            <person name="Yee E."/>
            <person name="Revez J."/>
            <person name="Bono J.L."/>
            <person name="Rossi M."/>
        </authorList>
    </citation>
    <scope>NUCLEOTIDE SEQUENCE [LARGE SCALE GENOMIC DNA]</scope>
    <source>
        <strain evidence="4 5">LMG 24588</strain>
    </source>
</reference>
<dbReference type="KEGG" id="ccun:CCUN_0227"/>
<evidence type="ECO:0000259" key="3">
    <source>
        <dbReference type="SMART" id="SM00967"/>
    </source>
</evidence>
<dbReference type="InterPro" id="IPR001537">
    <property type="entry name" value="SpoU_MeTrfase"/>
</dbReference>
<dbReference type="InterPro" id="IPR029064">
    <property type="entry name" value="Ribosomal_eL30-like_sf"/>
</dbReference>
<evidence type="ECO:0000256" key="2">
    <source>
        <dbReference type="ARBA" id="ARBA00022679"/>
    </source>
</evidence>
<dbReference type="InterPro" id="IPR029028">
    <property type="entry name" value="Alpha/beta_knot_MTases"/>
</dbReference>
<dbReference type="CDD" id="cd18095">
    <property type="entry name" value="SpoU-like_rRNA-MTase"/>
    <property type="match status" value="1"/>
</dbReference>
<dbReference type="Pfam" id="PF00588">
    <property type="entry name" value="SpoU_methylase"/>
    <property type="match status" value="1"/>
</dbReference>
<name>A0A1W6BUV8_9BACT</name>
<dbReference type="Gene3D" id="3.40.1280.10">
    <property type="match status" value="1"/>
</dbReference>
<dbReference type="Proteomes" id="UP000192902">
    <property type="component" value="Chromosome"/>
</dbReference>
<protein>
    <submittedName>
        <fullName evidence="4">rRNA methyltransferase, TrmH family, group 3</fullName>
    </submittedName>
</protein>
<dbReference type="GO" id="GO:0032259">
    <property type="term" value="P:methylation"/>
    <property type="evidence" value="ECO:0007669"/>
    <property type="project" value="UniProtKB-KW"/>
</dbReference>
<dbReference type="Pfam" id="PF08032">
    <property type="entry name" value="SpoU_sub_bind"/>
    <property type="match status" value="1"/>
</dbReference>
<proteinExistence type="predicted"/>
<dbReference type="STRING" id="1121267.CCUN_0227"/>
<dbReference type="InterPro" id="IPR013123">
    <property type="entry name" value="SpoU_subst-bd"/>
</dbReference>
<dbReference type="OrthoDB" id="9785673at2"/>
<dbReference type="PANTHER" id="PTHR46429:SF1">
    <property type="entry name" value="23S RRNA (GUANOSINE-2'-O-)-METHYLTRANSFERASE RLMB"/>
    <property type="match status" value="1"/>
</dbReference>
<dbReference type="GO" id="GO:0003723">
    <property type="term" value="F:RNA binding"/>
    <property type="evidence" value="ECO:0007669"/>
    <property type="project" value="InterPro"/>
</dbReference>
<dbReference type="PANTHER" id="PTHR46429">
    <property type="entry name" value="23S RRNA (GUANOSINE-2'-O-)-METHYLTRANSFERASE RLMB"/>
    <property type="match status" value="1"/>
</dbReference>
<dbReference type="SUPFAM" id="SSF55315">
    <property type="entry name" value="L30e-like"/>
    <property type="match status" value="1"/>
</dbReference>
<feature type="domain" description="RNA 2-O ribose methyltransferase substrate binding" evidence="3">
    <location>
        <begin position="2"/>
        <end position="74"/>
    </location>
</feature>
<dbReference type="EMBL" id="CP020867">
    <property type="protein sequence ID" value="ARJ55883.1"/>
    <property type="molecule type" value="Genomic_DNA"/>
</dbReference>
<dbReference type="RefSeq" id="WP_027305054.1">
    <property type="nucleotide sequence ID" value="NZ_CP020867.1"/>
</dbReference>
<dbReference type="GO" id="GO:0008173">
    <property type="term" value="F:RNA methyltransferase activity"/>
    <property type="evidence" value="ECO:0007669"/>
    <property type="project" value="InterPro"/>
</dbReference>
<keyword evidence="2 4" id="KW-0808">Transferase</keyword>
<dbReference type="InterPro" id="IPR004441">
    <property type="entry name" value="rRNA_MeTrfase_TrmH"/>
</dbReference>
<dbReference type="eggNOG" id="COG0566">
    <property type="taxonomic scope" value="Bacteria"/>
</dbReference>
<accession>A0A1W6BUV8</accession>
<dbReference type="InterPro" id="IPR029026">
    <property type="entry name" value="tRNA_m1G_MTases_N"/>
</dbReference>
<organism evidence="4 5">
    <name type="scientific">Campylobacter cuniculorum DSM 23162 = LMG 24588</name>
    <dbReference type="NCBI Taxonomy" id="1121267"/>
    <lineage>
        <taxon>Bacteria</taxon>
        <taxon>Pseudomonadati</taxon>
        <taxon>Campylobacterota</taxon>
        <taxon>Epsilonproteobacteria</taxon>
        <taxon>Campylobacterales</taxon>
        <taxon>Campylobacteraceae</taxon>
        <taxon>Campylobacter</taxon>
    </lineage>
</organism>
<dbReference type="GO" id="GO:0005829">
    <property type="term" value="C:cytosol"/>
    <property type="evidence" value="ECO:0007669"/>
    <property type="project" value="TreeGrafter"/>
</dbReference>